<evidence type="ECO:0000256" key="2">
    <source>
        <dbReference type="ARBA" id="ARBA00022448"/>
    </source>
</evidence>
<feature type="domain" description="ABC transporter" evidence="6">
    <location>
        <begin position="5"/>
        <end position="227"/>
    </location>
</feature>
<dbReference type="SUPFAM" id="SSF52540">
    <property type="entry name" value="P-loop containing nucleoside triphosphate hydrolases"/>
    <property type="match status" value="1"/>
</dbReference>
<dbReference type="GO" id="GO:0016887">
    <property type="term" value="F:ATP hydrolysis activity"/>
    <property type="evidence" value="ECO:0007669"/>
    <property type="project" value="InterPro"/>
</dbReference>
<evidence type="ECO:0000256" key="1">
    <source>
        <dbReference type="ARBA" id="ARBA00005417"/>
    </source>
</evidence>
<sequence length="294" mass="33203">MDYILQVNQLHKRYKDVNAVNGISFGIPQGICFGLLGPNGAGKTTTIEIIEGVIRESSGEILYKGKLRDKTFAQQIGIQFQSTALPDFLTVREVIELFSSFYSQPQPLQKLVELCELADFIDREANKLSGGQKQRLLLALALINDPEIVFLDEPTTGLDPQSRRKFWDLMTMIKSRGKTIVLTTHYMEEAELLCDELIIIDHGEIVVQGSPRQLLDTHLPHKRVCVDQQNVPFNSSNIVGEINLINNEIEITTSSVEQTLQALMAQRFDMSSLRVRNPTLEDLFIHLTGHQLRD</sequence>
<dbReference type="InterPro" id="IPR027417">
    <property type="entry name" value="P-loop_NTPase"/>
</dbReference>
<dbReference type="STRING" id="247633.GP2143_00100"/>
<name>A0YHU0_9GAMM</name>
<dbReference type="InterPro" id="IPR003593">
    <property type="entry name" value="AAA+_ATPase"/>
</dbReference>
<evidence type="ECO:0000313" key="8">
    <source>
        <dbReference type="Proteomes" id="UP000004931"/>
    </source>
</evidence>
<comment type="similarity">
    <text evidence="1">Belongs to the ABC transporter superfamily.</text>
</comment>
<evidence type="ECO:0000256" key="4">
    <source>
        <dbReference type="ARBA" id="ARBA00022741"/>
    </source>
</evidence>
<dbReference type="eggNOG" id="COG1131">
    <property type="taxonomic scope" value="Bacteria"/>
</dbReference>
<dbReference type="InterPro" id="IPR050763">
    <property type="entry name" value="ABC_transporter_ATP-binding"/>
</dbReference>
<evidence type="ECO:0000256" key="5">
    <source>
        <dbReference type="ARBA" id="ARBA00022840"/>
    </source>
</evidence>
<dbReference type="Pfam" id="PF00005">
    <property type="entry name" value="ABC_tran"/>
    <property type="match status" value="1"/>
</dbReference>
<dbReference type="GO" id="GO:0005524">
    <property type="term" value="F:ATP binding"/>
    <property type="evidence" value="ECO:0007669"/>
    <property type="project" value="UniProtKB-KW"/>
</dbReference>
<dbReference type="Gene3D" id="3.40.50.300">
    <property type="entry name" value="P-loop containing nucleotide triphosphate hydrolases"/>
    <property type="match status" value="1"/>
</dbReference>
<keyword evidence="5 7" id="KW-0067">ATP-binding</keyword>
<keyword evidence="2" id="KW-0813">Transport</keyword>
<dbReference type="EMBL" id="AAVT01000023">
    <property type="protein sequence ID" value="EAW29606.1"/>
    <property type="molecule type" value="Genomic_DNA"/>
</dbReference>
<protein>
    <submittedName>
        <fullName evidence="7">ABC transporter, ATP-binding protein</fullName>
    </submittedName>
</protein>
<dbReference type="AlphaFoldDB" id="A0YHU0"/>
<comment type="caution">
    <text evidence="7">The sequence shown here is derived from an EMBL/GenBank/DDBJ whole genome shotgun (WGS) entry which is preliminary data.</text>
</comment>
<dbReference type="CDD" id="cd03230">
    <property type="entry name" value="ABC_DR_subfamily_A"/>
    <property type="match status" value="1"/>
</dbReference>
<dbReference type="Proteomes" id="UP000004931">
    <property type="component" value="Unassembled WGS sequence"/>
</dbReference>
<dbReference type="PANTHER" id="PTHR42711:SF5">
    <property type="entry name" value="ABC TRANSPORTER ATP-BINDING PROTEIN NATA"/>
    <property type="match status" value="1"/>
</dbReference>
<dbReference type="InterPro" id="IPR003439">
    <property type="entry name" value="ABC_transporter-like_ATP-bd"/>
</dbReference>
<reference evidence="7 8" key="1">
    <citation type="journal article" date="2010" name="J. Bacteriol.">
        <title>Genome sequence of the oligotrophic marine Gammaproteobacterium HTCC2143, isolated from the Oregon Coast.</title>
        <authorList>
            <person name="Oh H.M."/>
            <person name="Kang I."/>
            <person name="Ferriera S."/>
            <person name="Giovannoni S.J."/>
            <person name="Cho J.C."/>
        </authorList>
    </citation>
    <scope>NUCLEOTIDE SEQUENCE [LARGE SCALE GENOMIC DNA]</scope>
    <source>
        <strain evidence="7 8">HTCC2143</strain>
    </source>
</reference>
<dbReference type="PROSITE" id="PS00211">
    <property type="entry name" value="ABC_TRANSPORTER_1"/>
    <property type="match status" value="1"/>
</dbReference>
<proteinExistence type="inferred from homology"/>
<accession>A0YHU0</accession>
<evidence type="ECO:0000313" key="7">
    <source>
        <dbReference type="EMBL" id="EAW29606.1"/>
    </source>
</evidence>
<organism evidence="7 8">
    <name type="scientific">marine gamma proteobacterium HTCC2143</name>
    <dbReference type="NCBI Taxonomy" id="247633"/>
    <lineage>
        <taxon>Bacteria</taxon>
        <taxon>Pseudomonadati</taxon>
        <taxon>Pseudomonadota</taxon>
        <taxon>Gammaproteobacteria</taxon>
        <taxon>Cellvibrionales</taxon>
        <taxon>Spongiibacteraceae</taxon>
        <taxon>BD1-7 clade</taxon>
    </lineage>
</organism>
<gene>
    <name evidence="7" type="ORF">GP2143_00100</name>
</gene>
<dbReference type="PROSITE" id="PS50893">
    <property type="entry name" value="ABC_TRANSPORTER_2"/>
    <property type="match status" value="1"/>
</dbReference>
<keyword evidence="8" id="KW-1185">Reference proteome</keyword>
<keyword evidence="4" id="KW-0547">Nucleotide-binding</keyword>
<evidence type="ECO:0000256" key="3">
    <source>
        <dbReference type="ARBA" id="ARBA00022458"/>
    </source>
</evidence>
<evidence type="ECO:0000259" key="6">
    <source>
        <dbReference type="PROSITE" id="PS50893"/>
    </source>
</evidence>
<dbReference type="PANTHER" id="PTHR42711">
    <property type="entry name" value="ABC TRANSPORTER ATP-BINDING PROTEIN"/>
    <property type="match status" value="1"/>
</dbReference>
<dbReference type="SMART" id="SM00382">
    <property type="entry name" value="AAA"/>
    <property type="match status" value="1"/>
</dbReference>
<keyword evidence="3" id="KW-0536">Nodulation</keyword>
<dbReference type="InterPro" id="IPR017871">
    <property type="entry name" value="ABC_transporter-like_CS"/>
</dbReference>